<dbReference type="EMBL" id="WIPF01000023">
    <property type="protein sequence ID" value="KAF3226448.1"/>
    <property type="molecule type" value="Genomic_DNA"/>
</dbReference>
<dbReference type="GO" id="GO:0009083">
    <property type="term" value="P:branched-chain amino acid catabolic process"/>
    <property type="evidence" value="ECO:0007669"/>
    <property type="project" value="TreeGrafter"/>
</dbReference>
<dbReference type="FunFam" id="3.40.50.920:FF:000001">
    <property type="entry name" value="Pyruvate dehydrogenase E1 beta subunit"/>
    <property type="match status" value="1"/>
</dbReference>
<dbReference type="Pfam" id="PF02780">
    <property type="entry name" value="Transketolase_C"/>
    <property type="match status" value="1"/>
</dbReference>
<dbReference type="PANTHER" id="PTHR42980">
    <property type="entry name" value="2-OXOISOVALERATE DEHYDROGENASE SUBUNIT BETA-RELATED"/>
    <property type="match status" value="1"/>
</dbReference>
<organism evidence="7 8">
    <name type="scientific">Orbilia oligospora</name>
    <name type="common">Nematode-trapping fungus</name>
    <name type="synonym">Arthrobotrys oligospora</name>
    <dbReference type="NCBI Taxonomy" id="2813651"/>
    <lineage>
        <taxon>Eukaryota</taxon>
        <taxon>Fungi</taxon>
        <taxon>Dikarya</taxon>
        <taxon>Ascomycota</taxon>
        <taxon>Pezizomycotina</taxon>
        <taxon>Orbiliomycetes</taxon>
        <taxon>Orbiliales</taxon>
        <taxon>Orbiliaceae</taxon>
        <taxon>Orbilia</taxon>
    </lineage>
</organism>
<keyword evidence="3" id="KW-0560">Oxidoreductase</keyword>
<dbReference type="PANTHER" id="PTHR42980:SF1">
    <property type="entry name" value="2-OXOISOVALERATE DEHYDROGENASE SUBUNIT BETA, MITOCHONDRIAL"/>
    <property type="match status" value="1"/>
</dbReference>
<evidence type="ECO:0000256" key="1">
    <source>
        <dbReference type="ARBA" id="ARBA00001964"/>
    </source>
</evidence>
<evidence type="ECO:0000313" key="8">
    <source>
        <dbReference type="Proteomes" id="UP000483672"/>
    </source>
</evidence>
<dbReference type="SUPFAM" id="SSF52922">
    <property type="entry name" value="TK C-terminal domain-like"/>
    <property type="match status" value="1"/>
</dbReference>
<evidence type="ECO:0000259" key="6">
    <source>
        <dbReference type="SMART" id="SM00861"/>
    </source>
</evidence>
<dbReference type="Gene3D" id="3.40.50.920">
    <property type="match status" value="1"/>
</dbReference>
<dbReference type="SUPFAM" id="SSF52518">
    <property type="entry name" value="Thiamin diphosphate-binding fold (THDP-binding)"/>
    <property type="match status" value="1"/>
</dbReference>
<feature type="compositionally biased region" description="Polar residues" evidence="5">
    <location>
        <begin position="124"/>
        <end position="140"/>
    </location>
</feature>
<feature type="domain" description="Transketolase-like pyrimidine-binding" evidence="6">
    <location>
        <begin position="517"/>
        <end position="694"/>
    </location>
</feature>
<evidence type="ECO:0000256" key="3">
    <source>
        <dbReference type="ARBA" id="ARBA00023002"/>
    </source>
</evidence>
<dbReference type="GO" id="GO:0007584">
    <property type="term" value="P:response to nutrient"/>
    <property type="evidence" value="ECO:0007669"/>
    <property type="project" value="TreeGrafter"/>
</dbReference>
<accession>A0A7C8QYE4</accession>
<dbReference type="GO" id="GO:0003863">
    <property type="term" value="F:branched-chain 2-oxo acid dehydrogenase activity"/>
    <property type="evidence" value="ECO:0007669"/>
    <property type="project" value="UniProtKB-EC"/>
</dbReference>
<dbReference type="FunFam" id="3.40.50.970:FF:000001">
    <property type="entry name" value="Pyruvate dehydrogenase E1 beta subunit"/>
    <property type="match status" value="1"/>
</dbReference>
<dbReference type="Gene3D" id="3.40.50.970">
    <property type="match status" value="1"/>
</dbReference>
<reference evidence="7 8" key="1">
    <citation type="submission" date="2019-06" db="EMBL/GenBank/DDBJ databases">
        <authorList>
            <person name="Palmer J.M."/>
        </authorList>
    </citation>
    <scope>NUCLEOTIDE SEQUENCE [LARGE SCALE GENOMIC DNA]</scope>
    <source>
        <strain evidence="7 8">TWF191</strain>
    </source>
</reference>
<feature type="region of interest" description="Disordered" evidence="5">
    <location>
        <begin position="317"/>
        <end position="481"/>
    </location>
</feature>
<feature type="compositionally biased region" description="Basic and acidic residues" evidence="5">
    <location>
        <begin position="317"/>
        <end position="331"/>
    </location>
</feature>
<dbReference type="Proteomes" id="UP000483672">
    <property type="component" value="Unassembled WGS sequence"/>
</dbReference>
<feature type="compositionally biased region" description="Basic and acidic residues" evidence="5">
    <location>
        <begin position="81"/>
        <end position="94"/>
    </location>
</feature>
<dbReference type="SMART" id="SM00861">
    <property type="entry name" value="Transket_pyr"/>
    <property type="match status" value="1"/>
</dbReference>
<comment type="cofactor">
    <cofactor evidence="1">
        <name>thiamine diphosphate</name>
        <dbReference type="ChEBI" id="CHEBI:58937"/>
    </cofactor>
</comment>
<dbReference type="EC" id="1.2.4.4" evidence="2"/>
<gene>
    <name evidence="7" type="ORF">TWF191_004710</name>
</gene>
<feature type="compositionally biased region" description="Basic and acidic residues" evidence="5">
    <location>
        <begin position="44"/>
        <end position="73"/>
    </location>
</feature>
<protein>
    <recommendedName>
        <fullName evidence="2">3-methyl-2-oxobutanoate dehydrogenase (2-methylpropanoyl-transferring)</fullName>
        <ecNumber evidence="2">1.2.4.4</ecNumber>
    </recommendedName>
</protein>
<comment type="catalytic activity">
    <reaction evidence="4">
        <text>N(6)-[(R)-lipoyl]-L-lysyl-[protein] + 3-methyl-2-oxobutanoate + H(+) = N(6)-[(R)-S(8)-2-methylpropanoyldihydrolipoyl]-L-lysyl-[protein] + CO2</text>
        <dbReference type="Rhea" id="RHEA:13457"/>
        <dbReference type="Rhea" id="RHEA-COMP:10474"/>
        <dbReference type="Rhea" id="RHEA-COMP:10497"/>
        <dbReference type="ChEBI" id="CHEBI:11851"/>
        <dbReference type="ChEBI" id="CHEBI:15378"/>
        <dbReference type="ChEBI" id="CHEBI:16526"/>
        <dbReference type="ChEBI" id="CHEBI:83099"/>
        <dbReference type="ChEBI" id="CHEBI:83142"/>
        <dbReference type="EC" id="1.2.4.4"/>
    </reaction>
    <physiologicalReaction direction="left-to-right" evidence="4">
        <dbReference type="Rhea" id="RHEA:13458"/>
    </physiologicalReaction>
</comment>
<feature type="compositionally biased region" description="Basic and acidic residues" evidence="5">
    <location>
        <begin position="361"/>
        <end position="375"/>
    </location>
</feature>
<dbReference type="InterPro" id="IPR005475">
    <property type="entry name" value="Transketolase-like_Pyr-bd"/>
</dbReference>
<dbReference type="GO" id="GO:0006091">
    <property type="term" value="P:generation of precursor metabolites and energy"/>
    <property type="evidence" value="ECO:0007669"/>
    <property type="project" value="UniProtKB-ARBA"/>
</dbReference>
<dbReference type="InterPro" id="IPR033248">
    <property type="entry name" value="Transketolase_C"/>
</dbReference>
<name>A0A7C8QYE4_ORBOL</name>
<feature type="compositionally biased region" description="Basic and acidic residues" evidence="5">
    <location>
        <begin position="102"/>
        <end position="123"/>
    </location>
</feature>
<feature type="region of interest" description="Disordered" evidence="5">
    <location>
        <begin position="44"/>
        <end position="140"/>
    </location>
</feature>
<evidence type="ECO:0000313" key="7">
    <source>
        <dbReference type="EMBL" id="KAF3226448.1"/>
    </source>
</evidence>
<sequence>MAPSRTKTLNYTVEVVDKAGKAIHTSKTIFGALREARDAYKAKRAERKAEREAEKAARRAIKERAYEEEVREARRARREARRAIEDDNRTEDRRRERRERHERRMIEDGRSDAGTEVRDRDAGSDTSSIYSNRDRNGSTGALTLRSASTADLSLPSLPPRPEVDEEDDHLTALFTQVQDIIDHAAAAQSSVVTLVDALRREPETLAMVGLTLAEISTIIAKLSPAALAGAQLSWPVVFSFLASPQFAIVAGGVIGTTVILLGGYKIIKKMIYGEPAKPPEIIDMGGTVVEEGDVRAITAAGEPPAPTPAVMEITQKVEEIKVNDSARERERERHHRSRRSSNSNDDPLAFGHSEPRRRHTHRDEGSRRSHDDSRRPSMSSRSHTAPVDTRSGELTISTKSQQPEVPPLAFDISPKKEKRSSSRSRPSRSKSEYKPRSPKSDDSKKSSEKSSEKSSGKRERDTKDAEEGGSSHGPPNAKLNLPIQYNTSTYLSHTAAATLANPELPSSIRTSGNTARQNLYQSINSALSTALSTDERAILFGEDVAFGGVFRCSTNLLDKFGPDRVFNTPLNELGIIGFGIGYAAHNEANTAIAEIQFGDYVFPAFDQIVNEAAKYRYRGAGDFNCGGLTIRMPVMGVGHGALYHSQSPEAFFCHVPGLKVVVPRGPVQAKGLLLASIRERNPVIFMEPKILYRATVEEVPVDDYELPLEKAEVLAKGSDVTIISYGTTMYTVEMAAKAAKEMLGASVEVIDLRTIYPWDKDTIFESVKKTGRCVIVHEATKSGGVGGEIAACVQEECFLRLEAPVSRVAGFDAPMGLIFEQFNLPDVARIFDAIKKTLEY</sequence>
<feature type="compositionally biased region" description="Polar residues" evidence="5">
    <location>
        <begin position="392"/>
        <end position="403"/>
    </location>
</feature>
<dbReference type="InterPro" id="IPR009014">
    <property type="entry name" value="Transketo_C/PFOR_II"/>
</dbReference>
<feature type="compositionally biased region" description="Basic residues" evidence="5">
    <location>
        <begin position="416"/>
        <end position="428"/>
    </location>
</feature>
<evidence type="ECO:0000256" key="5">
    <source>
        <dbReference type="SAM" id="MobiDB-lite"/>
    </source>
</evidence>
<dbReference type="InterPro" id="IPR029061">
    <property type="entry name" value="THDP-binding"/>
</dbReference>
<evidence type="ECO:0000256" key="4">
    <source>
        <dbReference type="ARBA" id="ARBA00051764"/>
    </source>
</evidence>
<proteinExistence type="predicted"/>
<feature type="compositionally biased region" description="Basic and acidic residues" evidence="5">
    <location>
        <begin position="429"/>
        <end position="466"/>
    </location>
</feature>
<dbReference type="AlphaFoldDB" id="A0A7C8QYE4"/>
<comment type="caution">
    <text evidence="7">The sequence shown here is derived from an EMBL/GenBank/DDBJ whole genome shotgun (WGS) entry which is preliminary data.</text>
</comment>
<evidence type="ECO:0000256" key="2">
    <source>
        <dbReference type="ARBA" id="ARBA00012277"/>
    </source>
</evidence>
<dbReference type="Pfam" id="PF02779">
    <property type="entry name" value="Transket_pyr"/>
    <property type="match status" value="1"/>
</dbReference>
<dbReference type="CDD" id="cd07036">
    <property type="entry name" value="TPP_PYR_E1-PDHc-beta_like"/>
    <property type="match status" value="1"/>
</dbReference>